<name>A0AAD5KMG9_9CRUS</name>
<keyword evidence="2" id="KW-1185">Reference proteome</keyword>
<reference evidence="1 2" key="1">
    <citation type="submission" date="2022-05" db="EMBL/GenBank/DDBJ databases">
        <title>A multi-omics perspective on studying reproductive biology in Daphnia sinensis.</title>
        <authorList>
            <person name="Jia J."/>
        </authorList>
    </citation>
    <scope>NUCLEOTIDE SEQUENCE [LARGE SCALE GENOMIC DNA]</scope>
    <source>
        <strain evidence="1 2">WSL</strain>
    </source>
</reference>
<dbReference type="Proteomes" id="UP000820818">
    <property type="component" value="Linkage Group LG7"/>
</dbReference>
<sequence>MLGQETADGRGVTGHNVLRGVKDWNGYVHVVGYLLFPNLAQQISDKSAQHFLPLCSVVDLHVDEAKNHALMGVNNIYGFFSGLNQLKLVFL</sequence>
<evidence type="ECO:0000313" key="2">
    <source>
        <dbReference type="Proteomes" id="UP000820818"/>
    </source>
</evidence>
<dbReference type="EMBL" id="WJBH02000007">
    <property type="protein sequence ID" value="KAI9555891.1"/>
    <property type="molecule type" value="Genomic_DNA"/>
</dbReference>
<organism evidence="1 2">
    <name type="scientific">Daphnia sinensis</name>
    <dbReference type="NCBI Taxonomy" id="1820382"/>
    <lineage>
        <taxon>Eukaryota</taxon>
        <taxon>Metazoa</taxon>
        <taxon>Ecdysozoa</taxon>
        <taxon>Arthropoda</taxon>
        <taxon>Crustacea</taxon>
        <taxon>Branchiopoda</taxon>
        <taxon>Diplostraca</taxon>
        <taxon>Cladocera</taxon>
        <taxon>Anomopoda</taxon>
        <taxon>Daphniidae</taxon>
        <taxon>Daphnia</taxon>
        <taxon>Daphnia similis group</taxon>
    </lineage>
</organism>
<dbReference type="AlphaFoldDB" id="A0AAD5KMG9"/>
<evidence type="ECO:0000313" key="1">
    <source>
        <dbReference type="EMBL" id="KAI9555891.1"/>
    </source>
</evidence>
<accession>A0AAD5KMG9</accession>
<protein>
    <submittedName>
        <fullName evidence="1">Uncharacterized protein</fullName>
    </submittedName>
</protein>
<comment type="caution">
    <text evidence="1">The sequence shown here is derived from an EMBL/GenBank/DDBJ whole genome shotgun (WGS) entry which is preliminary data.</text>
</comment>
<proteinExistence type="predicted"/>
<gene>
    <name evidence="1" type="ORF">GHT06_018408</name>
</gene>